<dbReference type="AlphaFoldDB" id="A0A918K8V9"/>
<keyword evidence="3" id="KW-1185">Reference proteome</keyword>
<evidence type="ECO:0000256" key="1">
    <source>
        <dbReference type="SAM" id="MobiDB-lite"/>
    </source>
</evidence>
<proteinExistence type="predicted"/>
<feature type="region of interest" description="Disordered" evidence="1">
    <location>
        <begin position="29"/>
        <end position="59"/>
    </location>
</feature>
<feature type="compositionally biased region" description="Low complexity" evidence="1">
    <location>
        <begin position="46"/>
        <end position="59"/>
    </location>
</feature>
<protein>
    <submittedName>
        <fullName evidence="2">Uncharacterized protein</fullName>
    </submittedName>
</protein>
<name>A0A918K8V9_9ACTN</name>
<evidence type="ECO:0000313" key="2">
    <source>
        <dbReference type="EMBL" id="GGX53242.1"/>
    </source>
</evidence>
<organism evidence="2 3">
    <name type="scientific">Streptomyces fructofermentans</name>
    <dbReference type="NCBI Taxonomy" id="152141"/>
    <lineage>
        <taxon>Bacteria</taxon>
        <taxon>Bacillati</taxon>
        <taxon>Actinomycetota</taxon>
        <taxon>Actinomycetes</taxon>
        <taxon>Kitasatosporales</taxon>
        <taxon>Streptomycetaceae</taxon>
        <taxon>Streptomyces</taxon>
    </lineage>
</organism>
<dbReference type="Proteomes" id="UP000645555">
    <property type="component" value="Unassembled WGS sequence"/>
</dbReference>
<evidence type="ECO:0000313" key="3">
    <source>
        <dbReference type="Proteomes" id="UP000645555"/>
    </source>
</evidence>
<sequence>MCAGPSRGRPPQAGPAPRMFVEWWEKGETHGSLPDAARDTARRAGTRTAPKATTIGVPP</sequence>
<comment type="caution">
    <text evidence="2">The sequence shown here is derived from an EMBL/GenBank/DDBJ whole genome shotgun (WGS) entry which is preliminary data.</text>
</comment>
<gene>
    <name evidence="2" type="ORF">GCM10010515_20800</name>
</gene>
<accession>A0A918K8V9</accession>
<reference evidence="2" key="2">
    <citation type="submission" date="2020-09" db="EMBL/GenBank/DDBJ databases">
        <authorList>
            <person name="Sun Q."/>
            <person name="Ohkuma M."/>
        </authorList>
    </citation>
    <scope>NUCLEOTIDE SEQUENCE</scope>
    <source>
        <strain evidence="2">JCM 4956</strain>
    </source>
</reference>
<dbReference type="EMBL" id="BMWD01000005">
    <property type="protein sequence ID" value="GGX53242.1"/>
    <property type="molecule type" value="Genomic_DNA"/>
</dbReference>
<reference evidence="2" key="1">
    <citation type="journal article" date="2014" name="Int. J. Syst. Evol. Microbiol.">
        <title>Complete genome sequence of Corynebacterium casei LMG S-19264T (=DSM 44701T), isolated from a smear-ripened cheese.</title>
        <authorList>
            <consortium name="US DOE Joint Genome Institute (JGI-PGF)"/>
            <person name="Walter F."/>
            <person name="Albersmeier A."/>
            <person name="Kalinowski J."/>
            <person name="Ruckert C."/>
        </authorList>
    </citation>
    <scope>NUCLEOTIDE SEQUENCE</scope>
    <source>
        <strain evidence="2">JCM 4956</strain>
    </source>
</reference>